<dbReference type="PANTHER" id="PTHR22594">
    <property type="entry name" value="ASPARTYL/LYSYL-TRNA SYNTHETASE"/>
    <property type="match status" value="1"/>
</dbReference>
<dbReference type="GO" id="GO:0005524">
    <property type="term" value="F:ATP binding"/>
    <property type="evidence" value="ECO:0007669"/>
    <property type="project" value="UniProtKB-KW"/>
</dbReference>
<dbReference type="Pfam" id="PF02938">
    <property type="entry name" value="GAD"/>
    <property type="match status" value="1"/>
</dbReference>
<dbReference type="InterPro" id="IPR004115">
    <property type="entry name" value="GAD-like_sf"/>
</dbReference>
<dbReference type="InterPro" id="IPR047089">
    <property type="entry name" value="Asp-tRNA-ligase_1_N"/>
</dbReference>
<dbReference type="InterPro" id="IPR004365">
    <property type="entry name" value="NA-bd_OB_tRNA"/>
</dbReference>
<keyword evidence="3" id="KW-0547">Nucleotide-binding</keyword>
<dbReference type="PANTHER" id="PTHR22594:SF5">
    <property type="entry name" value="ASPARTATE--TRNA LIGASE, MITOCHONDRIAL"/>
    <property type="match status" value="1"/>
</dbReference>
<dbReference type="NCBIfam" id="TIGR00459">
    <property type="entry name" value="aspS_bact"/>
    <property type="match status" value="1"/>
</dbReference>
<dbReference type="Pfam" id="PF00152">
    <property type="entry name" value="tRNA-synt_2"/>
    <property type="match status" value="1"/>
</dbReference>
<dbReference type="InterPro" id="IPR012340">
    <property type="entry name" value="NA-bd_OB-fold"/>
</dbReference>
<dbReference type="Gene3D" id="3.30.1360.30">
    <property type="entry name" value="GAD-like domain"/>
    <property type="match status" value="1"/>
</dbReference>
<dbReference type="CDD" id="cd00777">
    <property type="entry name" value="AspRS_core"/>
    <property type="match status" value="1"/>
</dbReference>
<comment type="caution">
    <text evidence="8">The sequence shown here is derived from an EMBL/GenBank/DDBJ whole genome shotgun (WGS) entry which is preliminary data.</text>
</comment>
<dbReference type="Gene3D" id="2.40.50.140">
    <property type="entry name" value="Nucleic acid-binding proteins"/>
    <property type="match status" value="1"/>
</dbReference>
<dbReference type="InterPro" id="IPR047090">
    <property type="entry name" value="AspRS_core"/>
</dbReference>
<dbReference type="GO" id="GO:0003676">
    <property type="term" value="F:nucleic acid binding"/>
    <property type="evidence" value="ECO:0007669"/>
    <property type="project" value="InterPro"/>
</dbReference>
<dbReference type="EC" id="6.1.1.12" evidence="8"/>
<comment type="similarity">
    <text evidence="1">Belongs to the class-II aminoacyl-tRNA synthetase family. Type 1 subfamily.</text>
</comment>
<dbReference type="NCBIfam" id="NF001750">
    <property type="entry name" value="PRK00476.1"/>
    <property type="match status" value="1"/>
</dbReference>
<dbReference type="InterPro" id="IPR002312">
    <property type="entry name" value="Asp/Asn-tRNA-synth_IIb"/>
</dbReference>
<dbReference type="InterPro" id="IPR006195">
    <property type="entry name" value="aa-tRNA-synth_II"/>
</dbReference>
<dbReference type="SUPFAM" id="SSF55681">
    <property type="entry name" value="Class II aaRS and biotin synthetases"/>
    <property type="match status" value="1"/>
</dbReference>
<dbReference type="PRINTS" id="PR01042">
    <property type="entry name" value="TRNASYNTHASP"/>
</dbReference>
<evidence type="ECO:0000313" key="8">
    <source>
        <dbReference type="EMBL" id="CBH75546.1"/>
    </source>
</evidence>
<sequence length="592" mass="66548">MTARPERFTCGALRADAIGGTAELFGWVNRRRDHGGLIFIDLRDRDGITQVVFNPEHPSFPLAEKLRSEDVVRVVGAVRARPEGTENAKLATGAVEVGIEHLEVLNRSEVPPFQVNVEDDVDESLRLEYRYLDLRRPRMQRNLRLRHRIVKAFRDYFDERDFVEIETPMFIKSTPEGARDYLVPSRMHPGTFYALPQSPQLLKQICMISGFGRYMQIARCMRDEDLRADRQPEFTQLDVELSFVTQEEVMQMMEGAVAYAWRGVLDIELPAFPRLTHAEALRRFGSDKPDMRFGLELVDASARFTASEFVVFRGALNAGGAVLALRYPGGASLSRRDFDALTESAKLFGAKGMVWIALGAEGVKSSAQRFLDDATVEALRVDTGAERGDAMLLFADARDAVYSVAGKMRLEIGQRCGLRDPAKFAFCWVTEFPYLEMDEESGKPVPAHHPFSAPLPGQWDLIDSDPFAMRAQHYDMVLNGFELGSGSIRIHDVTLQKRIFTMLGMSEEEIEDRFGFFVRALRYGAPPHGGMALGIDRIAMLACGEENLRQVIAFPKNQVGRDVMMDAPSPVPERLLRDLYLRSVAPSAESAR</sequence>
<evidence type="ECO:0000256" key="6">
    <source>
        <dbReference type="ARBA" id="ARBA00023146"/>
    </source>
</evidence>
<dbReference type="InterPro" id="IPR004364">
    <property type="entry name" value="Aa-tRNA-synt_II"/>
</dbReference>
<evidence type="ECO:0000256" key="2">
    <source>
        <dbReference type="ARBA" id="ARBA00022598"/>
    </source>
</evidence>
<dbReference type="GO" id="GO:0004815">
    <property type="term" value="F:aspartate-tRNA ligase activity"/>
    <property type="evidence" value="ECO:0007669"/>
    <property type="project" value="UniProtKB-EC"/>
</dbReference>
<dbReference type="PROSITE" id="PS50862">
    <property type="entry name" value="AA_TRNA_LIGASE_II"/>
    <property type="match status" value="1"/>
</dbReference>
<gene>
    <name evidence="8" type="primary">aspS</name>
    <name evidence="8" type="ORF">CARN1_2616</name>
</gene>
<proteinExistence type="inferred from homology"/>
<name>E6PGF8_9ZZZZ</name>
<dbReference type="SUPFAM" id="SSF50249">
    <property type="entry name" value="Nucleic acid-binding proteins"/>
    <property type="match status" value="1"/>
</dbReference>
<keyword evidence="5" id="KW-0648">Protein biosynthesis</keyword>
<dbReference type="Pfam" id="PF01336">
    <property type="entry name" value="tRNA_anti-codon"/>
    <property type="match status" value="1"/>
</dbReference>
<dbReference type="InterPro" id="IPR045864">
    <property type="entry name" value="aa-tRNA-synth_II/BPL/LPL"/>
</dbReference>
<feature type="domain" description="Aminoacyl-transfer RNA synthetases class-II family profile" evidence="7">
    <location>
        <begin position="143"/>
        <end position="555"/>
    </location>
</feature>
<evidence type="ECO:0000256" key="1">
    <source>
        <dbReference type="ARBA" id="ARBA00006303"/>
    </source>
</evidence>
<evidence type="ECO:0000256" key="3">
    <source>
        <dbReference type="ARBA" id="ARBA00022741"/>
    </source>
</evidence>
<dbReference type="SUPFAM" id="SSF55261">
    <property type="entry name" value="GAD domain-like"/>
    <property type="match status" value="1"/>
</dbReference>
<organism evidence="8">
    <name type="scientific">mine drainage metagenome</name>
    <dbReference type="NCBI Taxonomy" id="410659"/>
    <lineage>
        <taxon>unclassified sequences</taxon>
        <taxon>metagenomes</taxon>
        <taxon>ecological metagenomes</taxon>
    </lineage>
</organism>
<evidence type="ECO:0000256" key="5">
    <source>
        <dbReference type="ARBA" id="ARBA00022917"/>
    </source>
</evidence>
<dbReference type="GO" id="GO:0006422">
    <property type="term" value="P:aspartyl-tRNA aminoacylation"/>
    <property type="evidence" value="ECO:0007669"/>
    <property type="project" value="TreeGrafter"/>
</dbReference>
<evidence type="ECO:0000256" key="4">
    <source>
        <dbReference type="ARBA" id="ARBA00022840"/>
    </source>
</evidence>
<dbReference type="GO" id="GO:0005737">
    <property type="term" value="C:cytoplasm"/>
    <property type="evidence" value="ECO:0007669"/>
    <property type="project" value="InterPro"/>
</dbReference>
<protein>
    <submittedName>
        <fullName evidence="8">Aspartyl-tRNA synthetase</fullName>
        <ecNumber evidence="8">6.1.1.12</ecNumber>
    </submittedName>
</protein>
<keyword evidence="4" id="KW-0067">ATP-binding</keyword>
<evidence type="ECO:0000259" key="7">
    <source>
        <dbReference type="PROSITE" id="PS50862"/>
    </source>
</evidence>
<dbReference type="HAMAP" id="MF_00044">
    <property type="entry name" value="Asp_tRNA_synth_type1"/>
    <property type="match status" value="1"/>
</dbReference>
<reference evidence="8" key="1">
    <citation type="submission" date="2009-10" db="EMBL/GenBank/DDBJ databases">
        <title>Diversity of trophic interactions inside an arsenic-rich microbial ecosystem.</title>
        <authorList>
            <person name="Bertin P.N."/>
            <person name="Heinrich-Salmeron A."/>
            <person name="Pelletier E."/>
            <person name="Goulhen-Chollet F."/>
            <person name="Arsene-Ploetze F."/>
            <person name="Gallien S."/>
            <person name="Calteau A."/>
            <person name="Vallenet D."/>
            <person name="Casiot C."/>
            <person name="Chane-Woon-Ming B."/>
            <person name="Giloteaux L."/>
            <person name="Barakat M."/>
            <person name="Bonnefoy V."/>
            <person name="Bruneel O."/>
            <person name="Chandler M."/>
            <person name="Cleiss J."/>
            <person name="Duran R."/>
            <person name="Elbaz-Poulichet F."/>
            <person name="Fonknechten N."/>
            <person name="Lauga B."/>
            <person name="Mornico D."/>
            <person name="Ortet P."/>
            <person name="Schaeffer C."/>
            <person name="Siguier P."/>
            <person name="Alexander Thil Smith A."/>
            <person name="Van Dorsselaer A."/>
            <person name="Weissenbach J."/>
            <person name="Medigue C."/>
            <person name="Le Paslier D."/>
        </authorList>
    </citation>
    <scope>NUCLEOTIDE SEQUENCE</scope>
</reference>
<dbReference type="InterPro" id="IPR004524">
    <property type="entry name" value="Asp-tRNA-ligase_1"/>
</dbReference>
<dbReference type="InterPro" id="IPR029351">
    <property type="entry name" value="GAD_dom"/>
</dbReference>
<accession>E6PGF8</accession>
<keyword evidence="2 8" id="KW-0436">Ligase</keyword>
<dbReference type="AlphaFoldDB" id="E6PGF8"/>
<dbReference type="CDD" id="cd04317">
    <property type="entry name" value="EcAspRS_like_N"/>
    <property type="match status" value="1"/>
</dbReference>
<dbReference type="EMBL" id="CABL01000011">
    <property type="protein sequence ID" value="CBH75546.1"/>
    <property type="molecule type" value="Genomic_DNA"/>
</dbReference>
<keyword evidence="6 8" id="KW-0030">Aminoacyl-tRNA synthetase</keyword>
<dbReference type="Gene3D" id="3.30.930.10">
    <property type="entry name" value="Bira Bifunctional Protein, Domain 2"/>
    <property type="match status" value="1"/>
</dbReference>